<dbReference type="Pfam" id="PF04984">
    <property type="entry name" value="Phage_sheath_1"/>
    <property type="match status" value="1"/>
</dbReference>
<dbReference type="EMBL" id="BMXE01000004">
    <property type="protein sequence ID" value="GHB34125.1"/>
    <property type="molecule type" value="Genomic_DNA"/>
</dbReference>
<proteinExistence type="inferred from homology"/>
<feature type="domain" description="Tail sheath protein C-terminal" evidence="3">
    <location>
        <begin position="365"/>
        <end position="458"/>
    </location>
</feature>
<evidence type="ECO:0000259" key="3">
    <source>
        <dbReference type="Pfam" id="PF17482"/>
    </source>
</evidence>
<accession>A0ABQ3EEV0</accession>
<dbReference type="Proteomes" id="UP000637980">
    <property type="component" value="Unassembled WGS sequence"/>
</dbReference>
<reference evidence="5" key="1">
    <citation type="journal article" date="2019" name="Int. J. Syst. Evol. Microbiol.">
        <title>The Global Catalogue of Microorganisms (GCM) 10K type strain sequencing project: providing services to taxonomists for standard genome sequencing and annotation.</title>
        <authorList>
            <consortium name="The Broad Institute Genomics Platform"/>
            <consortium name="The Broad Institute Genome Sequencing Center for Infectious Disease"/>
            <person name="Wu L."/>
            <person name="Ma J."/>
        </authorList>
    </citation>
    <scope>NUCLEOTIDE SEQUENCE [LARGE SCALE GENOMIC DNA]</scope>
    <source>
        <strain evidence="5">KCTC 12861</strain>
    </source>
</reference>
<dbReference type="RefSeq" id="WP_189437042.1">
    <property type="nucleotide sequence ID" value="NZ_BMXE01000004.1"/>
</dbReference>
<protein>
    <recommendedName>
        <fullName evidence="6">Phage tail protein</fullName>
    </recommendedName>
</protein>
<keyword evidence="5" id="KW-1185">Reference proteome</keyword>
<evidence type="ECO:0008006" key="6">
    <source>
        <dbReference type="Google" id="ProtNLM"/>
    </source>
</evidence>
<organism evidence="4 5">
    <name type="scientific">Pseudovibrio japonicus</name>
    <dbReference type="NCBI Taxonomy" id="366534"/>
    <lineage>
        <taxon>Bacteria</taxon>
        <taxon>Pseudomonadati</taxon>
        <taxon>Pseudomonadota</taxon>
        <taxon>Alphaproteobacteria</taxon>
        <taxon>Hyphomicrobiales</taxon>
        <taxon>Stappiaceae</taxon>
        <taxon>Pseudovibrio</taxon>
    </lineage>
</organism>
<sequence length="480" mass="51697">MSEVYLHGIETIEQNNGPKSGVFINTGIIHVVGTAPDANAEDWAYNRPRMMLGLDGIAPGLGETGTLLDSLTAIFAQSTQKASPMVIVTRVESDDDVLMQMTKVIGSLFAKTGIYAALRCESDLGEKPRILIAPGFTSHMPTDGIASAALTAGGENFTEPPTVTITGDGTGAEAAAVINSETGQVTDVYMTKHGRGYTNATITLTGGGGTGAEATVTLGKVNNPVTQELLIVARRLRAGVIVDGPNTTPEDAVAYRYGFDTDRPMLIVDPYVKVLKNGTLVAQPTSAFAAGRQSVLDYEKGFWHTVSNKVLEKVVGVARPMEFSNDPSSEVQYLNSHAVSVVTKKPSGGYKFYGSRNATSNSLDAFWSVRRAHDVMIDTVELVCEPFIDEPISANILEDISETVNGNLRRWEAKGATLGGKVWLDPKLNTKEEWQQGRIYISWDAEAPAPIERMTFLFHRNLGYYERLRDQAASGVATAA</sequence>
<evidence type="ECO:0000256" key="1">
    <source>
        <dbReference type="ARBA" id="ARBA00008005"/>
    </source>
</evidence>
<feature type="domain" description="Tail sheath protein subtilisin-like" evidence="2">
    <location>
        <begin position="234"/>
        <end position="358"/>
    </location>
</feature>
<dbReference type="InterPro" id="IPR035089">
    <property type="entry name" value="Phage_sheath_subtilisin"/>
</dbReference>
<evidence type="ECO:0000259" key="2">
    <source>
        <dbReference type="Pfam" id="PF04984"/>
    </source>
</evidence>
<dbReference type="Pfam" id="PF17482">
    <property type="entry name" value="Phage_sheath_1C"/>
    <property type="match status" value="1"/>
</dbReference>
<dbReference type="PANTHER" id="PTHR35861:SF1">
    <property type="entry name" value="PHAGE TAIL SHEATH PROTEIN"/>
    <property type="match status" value="1"/>
</dbReference>
<comment type="caution">
    <text evidence="4">The sequence shown here is derived from an EMBL/GenBank/DDBJ whole genome shotgun (WGS) entry which is preliminary data.</text>
</comment>
<evidence type="ECO:0000313" key="5">
    <source>
        <dbReference type="Proteomes" id="UP000637980"/>
    </source>
</evidence>
<evidence type="ECO:0000313" key="4">
    <source>
        <dbReference type="EMBL" id="GHB34125.1"/>
    </source>
</evidence>
<dbReference type="InterPro" id="IPR052042">
    <property type="entry name" value="Tail_sheath_structural"/>
</dbReference>
<dbReference type="InterPro" id="IPR020287">
    <property type="entry name" value="Tail_sheath_C"/>
</dbReference>
<dbReference type="PANTHER" id="PTHR35861">
    <property type="match status" value="1"/>
</dbReference>
<name>A0ABQ3EEV0_9HYPH</name>
<gene>
    <name evidence="4" type="ORF">GCM10007094_23990</name>
</gene>
<comment type="similarity">
    <text evidence="1">Belongs to the myoviridae tail sheath protein family.</text>
</comment>